<dbReference type="SUPFAM" id="SSF52540">
    <property type="entry name" value="P-loop containing nucleoside triphosphate hydrolases"/>
    <property type="match status" value="1"/>
</dbReference>
<evidence type="ECO:0000313" key="5">
    <source>
        <dbReference type="Proteomes" id="UP000232638"/>
    </source>
</evidence>
<dbReference type="Gene3D" id="3.40.50.300">
    <property type="entry name" value="P-loop containing nucleotide triphosphate hydrolases"/>
    <property type="match status" value="1"/>
</dbReference>
<dbReference type="Pfam" id="PF00005">
    <property type="entry name" value="ABC_tran"/>
    <property type="match status" value="1"/>
</dbReference>
<gene>
    <name evidence="4" type="ORF">THSYN_19060</name>
</gene>
<dbReference type="KEGG" id="tsy:THSYN_19060"/>
<dbReference type="GO" id="GO:0016887">
    <property type="term" value="F:ATP hydrolysis activity"/>
    <property type="evidence" value="ECO:0007669"/>
    <property type="project" value="InterPro"/>
</dbReference>
<evidence type="ECO:0000259" key="3">
    <source>
        <dbReference type="PROSITE" id="PS50893"/>
    </source>
</evidence>
<accession>A0A2K8UCP2</accession>
<dbReference type="InterPro" id="IPR003439">
    <property type="entry name" value="ABC_transporter-like_ATP-bd"/>
</dbReference>
<dbReference type="AlphaFoldDB" id="A0A2K8UCP2"/>
<name>A0A2K8UCP2_9GAMM</name>
<organism evidence="4 5">
    <name type="scientific">Candidatus Thiodictyon syntrophicum</name>
    <dbReference type="NCBI Taxonomy" id="1166950"/>
    <lineage>
        <taxon>Bacteria</taxon>
        <taxon>Pseudomonadati</taxon>
        <taxon>Pseudomonadota</taxon>
        <taxon>Gammaproteobacteria</taxon>
        <taxon>Chromatiales</taxon>
        <taxon>Chromatiaceae</taxon>
        <taxon>Thiodictyon</taxon>
    </lineage>
</organism>
<dbReference type="SMART" id="SM00382">
    <property type="entry name" value="AAA"/>
    <property type="match status" value="1"/>
</dbReference>
<dbReference type="InterPro" id="IPR051309">
    <property type="entry name" value="ABCF_ATPase"/>
</dbReference>
<dbReference type="GO" id="GO:0005524">
    <property type="term" value="F:ATP binding"/>
    <property type="evidence" value="ECO:0007669"/>
    <property type="project" value="UniProtKB-KW"/>
</dbReference>
<keyword evidence="2" id="KW-0067">ATP-binding</keyword>
<reference evidence="4 5" key="1">
    <citation type="submission" date="2017-03" db="EMBL/GenBank/DDBJ databases">
        <title>Complete genome sequence of Candidatus 'Thiodictyon syntrophicum' sp. nov. strain Cad16T, a photolithoautotroph purple sulfur bacterium isolated from an alpine meromictic lake.</title>
        <authorList>
            <person name="Luedin S.M."/>
            <person name="Pothier J.F."/>
            <person name="Danza F."/>
            <person name="Storelli N."/>
            <person name="Wittwer M."/>
            <person name="Tonolla M."/>
        </authorList>
    </citation>
    <scope>NUCLEOTIDE SEQUENCE [LARGE SCALE GENOMIC DNA]</scope>
    <source>
        <strain evidence="4 5">Cad16T</strain>
    </source>
</reference>
<dbReference type="Pfam" id="PF13304">
    <property type="entry name" value="AAA_21"/>
    <property type="match status" value="1"/>
</dbReference>
<proteinExistence type="predicted"/>
<protein>
    <submittedName>
        <fullName evidence="4">ABC transporter</fullName>
    </submittedName>
</protein>
<dbReference type="InterPro" id="IPR003593">
    <property type="entry name" value="AAA+_ATPase"/>
</dbReference>
<dbReference type="EMBL" id="CP020370">
    <property type="protein sequence ID" value="AUB82831.1"/>
    <property type="molecule type" value="Genomic_DNA"/>
</dbReference>
<dbReference type="OrthoDB" id="9780942at2"/>
<evidence type="ECO:0000313" key="4">
    <source>
        <dbReference type="EMBL" id="AUB82831.1"/>
    </source>
</evidence>
<feature type="domain" description="ABC transporter" evidence="3">
    <location>
        <begin position="13"/>
        <end position="215"/>
    </location>
</feature>
<evidence type="ECO:0000256" key="1">
    <source>
        <dbReference type="ARBA" id="ARBA00022741"/>
    </source>
</evidence>
<dbReference type="InterPro" id="IPR027417">
    <property type="entry name" value="P-loop_NTPase"/>
</dbReference>
<dbReference type="InterPro" id="IPR003959">
    <property type="entry name" value="ATPase_AAA_core"/>
</dbReference>
<sequence length="215" mass="22976">MSRDPAAPPRVLLRLEDLVAGYAAPVVGPVSCRLQAGEVVGLWGANGSGKSTLLNAVAGAARVFSGRIERAPGLTLDYQEQRPVRLPIMPLTGRDLLRCAGVTVDRRPPGSLGEHLNRRLDRLSGGQYQLLSVWAALAGTADLVLLDEPTNNLDPAHERLLAQVLTEPRAEGGERRAVLLVSHERAFLEDACTRVLEVAPGRPAEQVCSPRGCCA</sequence>
<keyword evidence="1" id="KW-0547">Nucleotide-binding</keyword>
<evidence type="ECO:0000256" key="2">
    <source>
        <dbReference type="ARBA" id="ARBA00022840"/>
    </source>
</evidence>
<dbReference type="Proteomes" id="UP000232638">
    <property type="component" value="Chromosome"/>
</dbReference>
<dbReference type="PANTHER" id="PTHR42855">
    <property type="entry name" value="ABC TRANSPORTER ATP-BINDING SUBUNIT"/>
    <property type="match status" value="1"/>
</dbReference>
<keyword evidence="5" id="KW-1185">Reference proteome</keyword>
<dbReference type="PANTHER" id="PTHR42855:SF1">
    <property type="entry name" value="ABC TRANSPORTER DOMAIN-CONTAINING PROTEIN"/>
    <property type="match status" value="1"/>
</dbReference>
<dbReference type="PROSITE" id="PS50893">
    <property type="entry name" value="ABC_TRANSPORTER_2"/>
    <property type="match status" value="1"/>
</dbReference>
<dbReference type="RefSeq" id="WP_100920537.1">
    <property type="nucleotide sequence ID" value="NZ_CP020370.1"/>
</dbReference>